<comment type="catalytic activity">
    <reaction evidence="4">
        <text>O-phospho-L-seryl-[protein] + H2O = L-seryl-[protein] + phosphate</text>
        <dbReference type="Rhea" id="RHEA:20629"/>
        <dbReference type="Rhea" id="RHEA-COMP:9863"/>
        <dbReference type="Rhea" id="RHEA-COMP:11604"/>
        <dbReference type="ChEBI" id="CHEBI:15377"/>
        <dbReference type="ChEBI" id="CHEBI:29999"/>
        <dbReference type="ChEBI" id="CHEBI:43474"/>
        <dbReference type="ChEBI" id="CHEBI:83421"/>
        <dbReference type="EC" id="3.1.3.16"/>
    </reaction>
</comment>
<evidence type="ECO:0000256" key="3">
    <source>
        <dbReference type="ARBA" id="ARBA00022912"/>
    </source>
</evidence>
<dbReference type="OrthoDB" id="10264738at2759"/>
<dbReference type="GO" id="GO:0004722">
    <property type="term" value="F:protein serine/threonine phosphatase activity"/>
    <property type="evidence" value="ECO:0007669"/>
    <property type="project" value="UniProtKB-EC"/>
</dbReference>
<dbReference type="Gene3D" id="3.60.40.10">
    <property type="entry name" value="PPM-type phosphatase domain"/>
    <property type="match status" value="2"/>
</dbReference>
<accession>A0A9E7EXZ7</accession>
<evidence type="ECO:0000256" key="5">
    <source>
        <dbReference type="ARBA" id="ARBA00048336"/>
    </source>
</evidence>
<dbReference type="Pfam" id="PF00481">
    <property type="entry name" value="PP2C"/>
    <property type="match status" value="1"/>
</dbReference>
<evidence type="ECO:0000256" key="2">
    <source>
        <dbReference type="ARBA" id="ARBA00022801"/>
    </source>
</evidence>
<protein>
    <recommendedName>
        <fullName evidence="1">protein-serine/threonine phosphatase</fullName>
        <ecNumber evidence="1">3.1.3.16</ecNumber>
    </recommendedName>
</protein>
<evidence type="ECO:0000313" key="7">
    <source>
        <dbReference type="EMBL" id="URD86179.1"/>
    </source>
</evidence>
<dbReference type="InterPro" id="IPR015655">
    <property type="entry name" value="PP2C"/>
</dbReference>
<evidence type="ECO:0000256" key="1">
    <source>
        <dbReference type="ARBA" id="ARBA00013081"/>
    </source>
</evidence>
<feature type="domain" description="PPM-type phosphatase" evidence="6">
    <location>
        <begin position="105"/>
        <end position="314"/>
    </location>
</feature>
<dbReference type="EC" id="3.1.3.16" evidence="1"/>
<dbReference type="SUPFAM" id="SSF81606">
    <property type="entry name" value="PP2C-like"/>
    <property type="match status" value="1"/>
</dbReference>
<evidence type="ECO:0000256" key="4">
    <source>
        <dbReference type="ARBA" id="ARBA00047761"/>
    </source>
</evidence>
<dbReference type="EMBL" id="CP097504">
    <property type="protein sequence ID" value="URD86179.1"/>
    <property type="molecule type" value="Genomic_DNA"/>
</dbReference>
<keyword evidence="8" id="KW-1185">Reference proteome</keyword>
<dbReference type="PANTHER" id="PTHR47992">
    <property type="entry name" value="PROTEIN PHOSPHATASE"/>
    <property type="match status" value="1"/>
</dbReference>
<dbReference type="PROSITE" id="PS51746">
    <property type="entry name" value="PPM_2"/>
    <property type="match status" value="1"/>
</dbReference>
<dbReference type="InterPro" id="IPR036457">
    <property type="entry name" value="PPM-type-like_dom_sf"/>
</dbReference>
<proteinExistence type="predicted"/>
<comment type="catalytic activity">
    <reaction evidence="5">
        <text>O-phospho-L-threonyl-[protein] + H2O = L-threonyl-[protein] + phosphate</text>
        <dbReference type="Rhea" id="RHEA:47004"/>
        <dbReference type="Rhea" id="RHEA-COMP:11060"/>
        <dbReference type="Rhea" id="RHEA-COMP:11605"/>
        <dbReference type="ChEBI" id="CHEBI:15377"/>
        <dbReference type="ChEBI" id="CHEBI:30013"/>
        <dbReference type="ChEBI" id="CHEBI:43474"/>
        <dbReference type="ChEBI" id="CHEBI:61977"/>
        <dbReference type="EC" id="3.1.3.16"/>
    </reaction>
</comment>
<reference evidence="7" key="1">
    <citation type="submission" date="2022-05" db="EMBL/GenBank/DDBJ databases">
        <title>The Musa troglodytarum L. genome provides insights into the mechanism of non-climacteric behaviour and enrichment of carotenoids.</title>
        <authorList>
            <person name="Wang J."/>
        </authorList>
    </citation>
    <scope>NUCLEOTIDE SEQUENCE</scope>
    <source>
        <tissue evidence="7">Leaf</tissue>
    </source>
</reference>
<dbReference type="AlphaFoldDB" id="A0A9E7EXZ7"/>
<evidence type="ECO:0000259" key="6">
    <source>
        <dbReference type="PROSITE" id="PS51746"/>
    </source>
</evidence>
<feature type="non-terminal residue" evidence="7">
    <location>
        <position position="1"/>
    </location>
</feature>
<gene>
    <name evidence="7" type="ORF">MUK42_12027</name>
</gene>
<dbReference type="SMART" id="SM00332">
    <property type="entry name" value="PP2Cc"/>
    <property type="match status" value="1"/>
</dbReference>
<dbReference type="CDD" id="cd00143">
    <property type="entry name" value="PP2Cc"/>
    <property type="match status" value="1"/>
</dbReference>
<organism evidence="7 8">
    <name type="scientific">Musa troglodytarum</name>
    <name type="common">fe'i banana</name>
    <dbReference type="NCBI Taxonomy" id="320322"/>
    <lineage>
        <taxon>Eukaryota</taxon>
        <taxon>Viridiplantae</taxon>
        <taxon>Streptophyta</taxon>
        <taxon>Embryophyta</taxon>
        <taxon>Tracheophyta</taxon>
        <taxon>Spermatophyta</taxon>
        <taxon>Magnoliopsida</taxon>
        <taxon>Liliopsida</taxon>
        <taxon>Zingiberales</taxon>
        <taxon>Musaceae</taxon>
        <taxon>Musa</taxon>
    </lineage>
</organism>
<sequence length="316" mass="35237">YIRFAAVVVDRTRNGKKKTSSSCSSRIYYGLEGGGPVLIRLPLIRKPPRRSPLFPSVRLSDVRFAPGTMKRCEFINIIKSTACLINTIICGYWERAEHVASTKVSHGFHLVKGKSSHDMDAYHVAKYRYEKNHELCLFGIFDGHFGDSVPSYLQATLFDNILKENAYSSTNKSILENSKHLGPGGSTAVIVIEVDGKDLGVAKQLTVDHVERSRIEKQSGFVIIFPGDVSRVNGQLAITRAFGDQSLKAHLSSEPDVRHVPIDSTREFVILVINNQDVNLVKSIKDPQAVAKCLTIKTLARKSKDDISCIMIRFKY</sequence>
<name>A0A9E7EXZ7_9LILI</name>
<dbReference type="InterPro" id="IPR001932">
    <property type="entry name" value="PPM-type_phosphatase-like_dom"/>
</dbReference>
<evidence type="ECO:0000313" key="8">
    <source>
        <dbReference type="Proteomes" id="UP001055439"/>
    </source>
</evidence>
<dbReference type="Proteomes" id="UP001055439">
    <property type="component" value="Chromosome 2"/>
</dbReference>
<keyword evidence="2" id="KW-0378">Hydrolase</keyword>
<keyword evidence="3" id="KW-0904">Protein phosphatase</keyword>